<dbReference type="EMBL" id="CAJPIZ010029792">
    <property type="protein sequence ID" value="CAG2119779.1"/>
    <property type="molecule type" value="Genomic_DNA"/>
</dbReference>
<dbReference type="EMBL" id="OC884367">
    <property type="protein sequence ID" value="CAD7643725.1"/>
    <property type="molecule type" value="Genomic_DNA"/>
</dbReference>
<reference evidence="1" key="1">
    <citation type="submission" date="2020-11" db="EMBL/GenBank/DDBJ databases">
        <authorList>
            <person name="Tran Van P."/>
        </authorList>
    </citation>
    <scope>NUCLEOTIDE SEQUENCE</scope>
</reference>
<dbReference type="Proteomes" id="UP000759131">
    <property type="component" value="Unassembled WGS sequence"/>
</dbReference>
<feature type="non-terminal residue" evidence="1">
    <location>
        <position position="1"/>
    </location>
</feature>
<protein>
    <submittedName>
        <fullName evidence="1">Uncharacterized protein</fullName>
    </submittedName>
</protein>
<dbReference type="AlphaFoldDB" id="A0A7R9LLJ2"/>
<name>A0A7R9LLJ2_9ACAR</name>
<sequence length="196" mass="23137">TYDMIDTYDDLHTKPQWTHLDIHACSVDYFNQLMYDMIDRIEIAMKLAKRLIVWDPFGLLTNTSQLQRLYRDVLAGNAVIIAPKLLSYYVLRYIQITYNNAYREDIDYHISTADISKTFYFLAVNNERLNQSFVNQFNKIVKRMQQNGVYEYKVSKSLKPLGFGPDIYDKPIVDKTYDIISIEDIVGVLWPKIRRV</sequence>
<evidence type="ECO:0000313" key="2">
    <source>
        <dbReference type="Proteomes" id="UP000759131"/>
    </source>
</evidence>
<accession>A0A7R9LLJ2</accession>
<proteinExistence type="predicted"/>
<keyword evidence="2" id="KW-1185">Reference proteome</keyword>
<evidence type="ECO:0000313" key="1">
    <source>
        <dbReference type="EMBL" id="CAD7643725.1"/>
    </source>
</evidence>
<organism evidence="1">
    <name type="scientific">Medioppia subpectinata</name>
    <dbReference type="NCBI Taxonomy" id="1979941"/>
    <lineage>
        <taxon>Eukaryota</taxon>
        <taxon>Metazoa</taxon>
        <taxon>Ecdysozoa</taxon>
        <taxon>Arthropoda</taxon>
        <taxon>Chelicerata</taxon>
        <taxon>Arachnida</taxon>
        <taxon>Acari</taxon>
        <taxon>Acariformes</taxon>
        <taxon>Sarcoptiformes</taxon>
        <taxon>Oribatida</taxon>
        <taxon>Brachypylina</taxon>
        <taxon>Oppioidea</taxon>
        <taxon>Oppiidae</taxon>
        <taxon>Medioppia</taxon>
    </lineage>
</organism>
<gene>
    <name evidence="1" type="ORF">OSB1V03_LOCUS19726</name>
</gene>
<dbReference type="OrthoDB" id="6536980at2759"/>